<organism evidence="2 3">
    <name type="scientific">Pocillopora damicornis</name>
    <name type="common">Cauliflower coral</name>
    <name type="synonym">Millepora damicornis</name>
    <dbReference type="NCBI Taxonomy" id="46731"/>
    <lineage>
        <taxon>Eukaryota</taxon>
        <taxon>Metazoa</taxon>
        <taxon>Cnidaria</taxon>
        <taxon>Anthozoa</taxon>
        <taxon>Hexacorallia</taxon>
        <taxon>Scleractinia</taxon>
        <taxon>Astrocoeniina</taxon>
        <taxon>Pocilloporidae</taxon>
        <taxon>Pocillopora</taxon>
    </lineage>
</organism>
<dbReference type="AlphaFoldDB" id="A0A3M6U7K5"/>
<reference evidence="2 3" key="1">
    <citation type="journal article" date="2018" name="Sci. Rep.">
        <title>Comparative analysis of the Pocillopora damicornis genome highlights role of immune system in coral evolution.</title>
        <authorList>
            <person name="Cunning R."/>
            <person name="Bay R.A."/>
            <person name="Gillette P."/>
            <person name="Baker A.C."/>
            <person name="Traylor-Knowles N."/>
        </authorList>
    </citation>
    <scope>NUCLEOTIDE SEQUENCE [LARGE SCALE GENOMIC DNA]</scope>
    <source>
        <strain evidence="2">RSMAS</strain>
        <tissue evidence="2">Whole animal</tissue>
    </source>
</reference>
<evidence type="ECO:0000313" key="3">
    <source>
        <dbReference type="Proteomes" id="UP000275408"/>
    </source>
</evidence>
<gene>
    <name evidence="2" type="ORF">pdam_00021165</name>
</gene>
<name>A0A3M6U7K5_POCDA</name>
<evidence type="ECO:0000259" key="1">
    <source>
        <dbReference type="Pfam" id="PF00147"/>
    </source>
</evidence>
<dbReference type="SUPFAM" id="SSF56496">
    <property type="entry name" value="Fibrinogen C-terminal domain-like"/>
    <property type="match status" value="1"/>
</dbReference>
<dbReference type="InterPro" id="IPR002181">
    <property type="entry name" value="Fibrinogen_a/b/g_C_dom"/>
</dbReference>
<sequence length="132" mass="15053">MDGSIDFNRTWDDPKHGFSNLINCLTRNKTKNKLRVDLGVKTDKTVHPEYGWFGIGTETVKYKRYLGNIINATVSSDSHGPLRHLIFGAWDEVLTDCAQNRGETLKVLFIQISKVFIHFAEKKPWLLSTGET</sequence>
<keyword evidence="3" id="KW-1185">Reference proteome</keyword>
<protein>
    <recommendedName>
        <fullName evidence="1">Fibrinogen C-terminal domain-containing protein</fullName>
    </recommendedName>
</protein>
<dbReference type="Pfam" id="PF00147">
    <property type="entry name" value="Fibrinogen_C"/>
    <property type="match status" value="1"/>
</dbReference>
<dbReference type="Gene3D" id="3.90.215.10">
    <property type="entry name" value="Gamma Fibrinogen, chain A, domain 1"/>
    <property type="match status" value="1"/>
</dbReference>
<comment type="caution">
    <text evidence="2">The sequence shown here is derived from an EMBL/GenBank/DDBJ whole genome shotgun (WGS) entry which is preliminary data.</text>
</comment>
<evidence type="ECO:0000313" key="2">
    <source>
        <dbReference type="EMBL" id="RMX49529.1"/>
    </source>
</evidence>
<dbReference type="Proteomes" id="UP000275408">
    <property type="component" value="Unassembled WGS sequence"/>
</dbReference>
<dbReference type="InterPro" id="IPR014716">
    <property type="entry name" value="Fibrinogen_a/b/g_C_1"/>
</dbReference>
<accession>A0A3M6U7K5</accession>
<dbReference type="EMBL" id="RCHS01002106">
    <property type="protein sequence ID" value="RMX49529.1"/>
    <property type="molecule type" value="Genomic_DNA"/>
</dbReference>
<proteinExistence type="predicted"/>
<dbReference type="InterPro" id="IPR036056">
    <property type="entry name" value="Fibrinogen-like_C"/>
</dbReference>
<feature type="domain" description="Fibrinogen C-terminal" evidence="1">
    <location>
        <begin position="1"/>
        <end position="92"/>
    </location>
</feature>